<evidence type="ECO:0000313" key="6">
    <source>
        <dbReference type="Proteomes" id="UP001652582"/>
    </source>
</evidence>
<feature type="transmembrane region" description="Helical" evidence="5">
    <location>
        <begin position="200"/>
        <end position="218"/>
    </location>
</feature>
<proteinExistence type="predicted"/>
<evidence type="ECO:0000313" key="10">
    <source>
        <dbReference type="RefSeq" id="XP_052745985.1"/>
    </source>
</evidence>
<dbReference type="RefSeq" id="XP_052745982.1">
    <property type="nucleotide sequence ID" value="XM_052890022.1"/>
</dbReference>
<comment type="subcellular location">
    <subcellularLocation>
        <location evidence="1">Membrane</location>
        <topology evidence="1">Multi-pass membrane protein</topology>
    </subcellularLocation>
</comment>
<dbReference type="InterPro" id="IPR008952">
    <property type="entry name" value="Tetraspanin_EC2_sf"/>
</dbReference>
<dbReference type="Pfam" id="PF00335">
    <property type="entry name" value="Tetraspanin"/>
    <property type="match status" value="1"/>
</dbReference>
<evidence type="ECO:0000256" key="4">
    <source>
        <dbReference type="ARBA" id="ARBA00023136"/>
    </source>
</evidence>
<reference evidence="7 8" key="1">
    <citation type="submission" date="2025-05" db="UniProtKB">
        <authorList>
            <consortium name="RefSeq"/>
        </authorList>
    </citation>
    <scope>IDENTIFICATION</scope>
</reference>
<feature type="transmembrane region" description="Helical" evidence="5">
    <location>
        <begin position="69"/>
        <end position="92"/>
    </location>
</feature>
<feature type="transmembrane region" description="Helical" evidence="5">
    <location>
        <begin position="12"/>
        <end position="37"/>
    </location>
</feature>
<evidence type="ECO:0000313" key="7">
    <source>
        <dbReference type="RefSeq" id="XP_052745982.1"/>
    </source>
</evidence>
<dbReference type="PANTHER" id="PTHR19282:SF556">
    <property type="entry name" value="TETRASPANIN"/>
    <property type="match status" value="1"/>
</dbReference>
<dbReference type="SUPFAM" id="SSF48652">
    <property type="entry name" value="Tetraspanin"/>
    <property type="match status" value="1"/>
</dbReference>
<dbReference type="RefSeq" id="XP_052745984.1">
    <property type="nucleotide sequence ID" value="XM_052890024.1"/>
</dbReference>
<name>A0ABM3M3B8_BICAN</name>
<accession>A0ABM3M3B8</accession>
<keyword evidence="4 5" id="KW-0472">Membrane</keyword>
<evidence type="ECO:0000313" key="8">
    <source>
        <dbReference type="RefSeq" id="XP_052745983.1"/>
    </source>
</evidence>
<evidence type="ECO:0000313" key="9">
    <source>
        <dbReference type="RefSeq" id="XP_052745984.1"/>
    </source>
</evidence>
<keyword evidence="3 5" id="KW-1133">Transmembrane helix</keyword>
<organism evidence="6 9">
    <name type="scientific">Bicyclus anynana</name>
    <name type="common">Squinting bush brown butterfly</name>
    <dbReference type="NCBI Taxonomy" id="110368"/>
    <lineage>
        <taxon>Eukaryota</taxon>
        <taxon>Metazoa</taxon>
        <taxon>Ecdysozoa</taxon>
        <taxon>Arthropoda</taxon>
        <taxon>Hexapoda</taxon>
        <taxon>Insecta</taxon>
        <taxon>Pterygota</taxon>
        <taxon>Neoptera</taxon>
        <taxon>Endopterygota</taxon>
        <taxon>Lepidoptera</taxon>
        <taxon>Glossata</taxon>
        <taxon>Ditrysia</taxon>
        <taxon>Papilionoidea</taxon>
        <taxon>Nymphalidae</taxon>
        <taxon>Satyrinae</taxon>
        <taxon>Satyrini</taxon>
        <taxon>Mycalesina</taxon>
        <taxon>Bicyclus</taxon>
    </lineage>
</organism>
<dbReference type="GeneID" id="112054581"/>
<dbReference type="InterPro" id="IPR018499">
    <property type="entry name" value="Tetraspanin/Peripherin"/>
</dbReference>
<sequence>MNGKTSATSRTAAAILIFCNFVAMFVCITVFGFSLWLTASPTSFANAVKMFGNPTLKALLPEEALSPPLGVGLAVLAVFFFFVSFMGLYGAIVGSQFLLFMYATLVILLLLLECAVMYYVSSNLLEKGLQEPNSHTSHALRLSLQCCEHTNRTSAEGASPTTPWSCCGAEAFPTNCTLDKVYTTGCHQAIVTWLYRYETVIYVALASSHVLLSLCSLLRRALSASRSYT</sequence>
<keyword evidence="2 5" id="KW-0812">Transmembrane</keyword>
<evidence type="ECO:0000256" key="3">
    <source>
        <dbReference type="ARBA" id="ARBA00022989"/>
    </source>
</evidence>
<keyword evidence="6" id="KW-1185">Reference proteome</keyword>
<evidence type="ECO:0000256" key="2">
    <source>
        <dbReference type="ARBA" id="ARBA00022692"/>
    </source>
</evidence>
<dbReference type="Proteomes" id="UP001652582">
    <property type="component" value="Chromosome 26"/>
</dbReference>
<protein>
    <submittedName>
        <fullName evidence="7 8">Uncharacterized protein LOC112054581</fullName>
    </submittedName>
</protein>
<evidence type="ECO:0000256" key="5">
    <source>
        <dbReference type="SAM" id="Phobius"/>
    </source>
</evidence>
<evidence type="ECO:0000256" key="1">
    <source>
        <dbReference type="ARBA" id="ARBA00004141"/>
    </source>
</evidence>
<dbReference type="RefSeq" id="XP_052745983.1">
    <property type="nucleotide sequence ID" value="XM_052890023.1"/>
</dbReference>
<dbReference type="PANTHER" id="PTHR19282">
    <property type="entry name" value="TETRASPANIN"/>
    <property type="match status" value="1"/>
</dbReference>
<gene>
    <name evidence="7 8 9 10" type="primary">LOC112054581</name>
</gene>
<feature type="transmembrane region" description="Helical" evidence="5">
    <location>
        <begin position="99"/>
        <end position="120"/>
    </location>
</feature>
<dbReference type="RefSeq" id="XP_052745985.1">
    <property type="nucleotide sequence ID" value="XM_052890025.1"/>
</dbReference>